<sequence length="62" mass="7176">MMLRLDPPLPVVTPHGKGLAHVLLDYGAEHDLCWVVFQDDGECWTWRNQDIRAEKNVTFGRK</sequence>
<proteinExistence type="predicted"/>
<evidence type="ECO:0000313" key="1">
    <source>
        <dbReference type="EMBL" id="CAB4172506.1"/>
    </source>
</evidence>
<accession>A0A6J5PR66</accession>
<reference evidence="1" key="1">
    <citation type="submission" date="2020-05" db="EMBL/GenBank/DDBJ databases">
        <authorList>
            <person name="Chiriac C."/>
            <person name="Salcher M."/>
            <person name="Ghai R."/>
            <person name="Kavagutti S V."/>
        </authorList>
    </citation>
    <scope>NUCLEOTIDE SEQUENCE</scope>
</reference>
<name>A0A6J5PR66_9CAUD</name>
<dbReference type="EMBL" id="LR796886">
    <property type="protein sequence ID" value="CAB4172506.1"/>
    <property type="molecule type" value="Genomic_DNA"/>
</dbReference>
<gene>
    <name evidence="1" type="ORF">UFOVP934_12</name>
</gene>
<protein>
    <submittedName>
        <fullName evidence="1">Uncharacterized protein</fullName>
    </submittedName>
</protein>
<organism evidence="1">
    <name type="scientific">uncultured Caudovirales phage</name>
    <dbReference type="NCBI Taxonomy" id="2100421"/>
    <lineage>
        <taxon>Viruses</taxon>
        <taxon>Duplodnaviria</taxon>
        <taxon>Heunggongvirae</taxon>
        <taxon>Uroviricota</taxon>
        <taxon>Caudoviricetes</taxon>
        <taxon>Peduoviridae</taxon>
        <taxon>Maltschvirus</taxon>
        <taxon>Maltschvirus maltsch</taxon>
    </lineage>
</organism>